<evidence type="ECO:0000259" key="1">
    <source>
        <dbReference type="SMART" id="SM00421"/>
    </source>
</evidence>
<feature type="domain" description="HTH luxR-type" evidence="1">
    <location>
        <begin position="301"/>
        <end position="358"/>
    </location>
</feature>
<dbReference type="SMART" id="SM00421">
    <property type="entry name" value="HTH_LUXR"/>
    <property type="match status" value="1"/>
</dbReference>
<dbReference type="RefSeq" id="WP_104142922.1">
    <property type="nucleotide sequence ID" value="NZ_PREU01000003.1"/>
</dbReference>
<protein>
    <submittedName>
        <fullName evidence="2">LuxR family transcriptional regulator</fullName>
    </submittedName>
</protein>
<gene>
    <name evidence="2" type="ORF">C4E15_06985</name>
</gene>
<dbReference type="GO" id="GO:0003677">
    <property type="term" value="F:DNA binding"/>
    <property type="evidence" value="ECO:0007669"/>
    <property type="project" value="InterPro"/>
</dbReference>
<dbReference type="InterPro" id="IPR036388">
    <property type="entry name" value="WH-like_DNA-bd_sf"/>
</dbReference>
<evidence type="ECO:0000313" key="2">
    <source>
        <dbReference type="EMBL" id="PPA76525.1"/>
    </source>
</evidence>
<sequence length="361" mass="40135">MVEHQLAFTRAMDAVQHLADPNPPWQDILRTARDLVGADSGTLIVFDARNHLSNLSAIGFSDACFADYQGHYYRHDVLERDSRHAPAGTWLDTARMYSRSQLQRTEFYADFMLKHRMAQILSLIVESNAVLHASIGFQRSTVDPKASERLQSGNFGQYFRTLQSQLGQREKALSIGWKSVESAFSEVNEAVLLINQDGMVNKMSALARQLLDEARGWRVQGGKLRHADSKCQRLFDAHCAAAFRDGHSRSLATTTGWGEFHWMDISVAPDSLSLIGGRLLLARLRRKSAFAMPDVDKLESVFGITHAEAAVLAGLAAGHSVEEIATLRQSSVLTVRKQVASLLNKMECSRQAELVRLASLL</sequence>
<name>A0A2S5GUH2_9BURK</name>
<dbReference type="Gene3D" id="1.10.10.10">
    <property type="entry name" value="Winged helix-like DNA-binding domain superfamily/Winged helix DNA-binding domain"/>
    <property type="match status" value="1"/>
</dbReference>
<dbReference type="OrthoDB" id="9135158at2"/>
<organism evidence="2 3">
    <name type="scientific">Achromobacter spanius</name>
    <dbReference type="NCBI Taxonomy" id="217203"/>
    <lineage>
        <taxon>Bacteria</taxon>
        <taxon>Pseudomonadati</taxon>
        <taxon>Pseudomonadota</taxon>
        <taxon>Betaproteobacteria</taxon>
        <taxon>Burkholderiales</taxon>
        <taxon>Alcaligenaceae</taxon>
        <taxon>Achromobacter</taxon>
    </lineage>
</organism>
<accession>A0A2S5GUH2</accession>
<dbReference type="Proteomes" id="UP000239990">
    <property type="component" value="Unassembled WGS sequence"/>
</dbReference>
<dbReference type="InterPro" id="IPR016032">
    <property type="entry name" value="Sig_transdc_resp-reg_C-effctor"/>
</dbReference>
<dbReference type="AlphaFoldDB" id="A0A2S5GUH2"/>
<dbReference type="InterPro" id="IPR000792">
    <property type="entry name" value="Tscrpt_reg_LuxR_C"/>
</dbReference>
<comment type="caution">
    <text evidence="2">The sequence shown here is derived from an EMBL/GenBank/DDBJ whole genome shotgun (WGS) entry which is preliminary data.</text>
</comment>
<reference evidence="2 3" key="1">
    <citation type="submission" date="2018-02" db="EMBL/GenBank/DDBJ databases">
        <title>Draft Genome of Achromobacter spanius stain 6.</title>
        <authorList>
            <person name="Gunasekera T.S."/>
            <person name="Radwan O."/>
            <person name="Ruiz O.N."/>
        </authorList>
    </citation>
    <scope>NUCLEOTIDE SEQUENCE [LARGE SCALE GENOMIC DNA]</scope>
    <source>
        <strain evidence="2 3">6</strain>
    </source>
</reference>
<proteinExistence type="predicted"/>
<evidence type="ECO:0000313" key="3">
    <source>
        <dbReference type="Proteomes" id="UP000239990"/>
    </source>
</evidence>
<dbReference type="GO" id="GO:0006355">
    <property type="term" value="P:regulation of DNA-templated transcription"/>
    <property type="evidence" value="ECO:0007669"/>
    <property type="project" value="InterPro"/>
</dbReference>
<dbReference type="EMBL" id="PREU01000003">
    <property type="protein sequence ID" value="PPA76525.1"/>
    <property type="molecule type" value="Genomic_DNA"/>
</dbReference>
<dbReference type="SUPFAM" id="SSF46894">
    <property type="entry name" value="C-terminal effector domain of the bipartite response regulators"/>
    <property type="match status" value="1"/>
</dbReference>